<dbReference type="GO" id="GO:0048472">
    <property type="term" value="F:threonine-phosphate decarboxylase activity"/>
    <property type="evidence" value="ECO:0007669"/>
    <property type="project" value="InterPro"/>
</dbReference>
<sequence length="316" mass="36079">MLTEHLQAHTGLLIFLLATLSAIGFRTSSLYHPNVVMTLLFTNLAQKVYRPKAPNPYQWLSGSLACILPMLTILLILAALGYLSFYPQWLGGLVLFFCLDIQHERRAKRIAILLKQQQKAAARQLLGAMVNRDVEKLSLMGICKACLDSLALRGMRHFYLVMVFYLIGGPLLALSYKLMLLCDHAWRSKMRPDSAFIKPLQLSLAILEWLPVRLFVLMMALTQNLGKTLHYLKHYGQFYRPTSSGWILALFAASLNTQLAGPRFYQQQRFDNMRIGSDKPPEPETISLMLKLLATMRWFFLCALCLCWLTINILTH</sequence>
<feature type="transmembrane region" description="Helical" evidence="9">
    <location>
        <begin position="6"/>
        <end position="25"/>
    </location>
</feature>
<evidence type="ECO:0000256" key="2">
    <source>
        <dbReference type="ARBA" id="ARBA00004953"/>
    </source>
</evidence>
<dbReference type="EMBL" id="LFZX01000096">
    <property type="protein sequence ID" value="KNC67066.1"/>
    <property type="molecule type" value="Genomic_DNA"/>
</dbReference>
<feature type="transmembrane region" description="Helical" evidence="9">
    <location>
        <begin position="158"/>
        <end position="181"/>
    </location>
</feature>
<evidence type="ECO:0000256" key="1">
    <source>
        <dbReference type="ARBA" id="ARBA00004651"/>
    </source>
</evidence>
<comment type="similarity">
    <text evidence="3">Belongs to the CobD/CbiB family.</text>
</comment>
<evidence type="ECO:0000313" key="11">
    <source>
        <dbReference type="Proteomes" id="UP000036850"/>
    </source>
</evidence>
<dbReference type="PANTHER" id="PTHR34308:SF1">
    <property type="entry name" value="COBALAMIN BIOSYNTHESIS PROTEIN CBIB"/>
    <property type="match status" value="1"/>
</dbReference>
<keyword evidence="7 9" id="KW-1133">Transmembrane helix</keyword>
<protein>
    <submittedName>
        <fullName evidence="10">Cobalamin biosynthesis protein</fullName>
    </submittedName>
</protein>
<dbReference type="InterPro" id="IPR004485">
    <property type="entry name" value="Cobalamin_biosynth_CobD/CbiB"/>
</dbReference>
<evidence type="ECO:0000256" key="6">
    <source>
        <dbReference type="ARBA" id="ARBA00022692"/>
    </source>
</evidence>
<reference evidence="11" key="1">
    <citation type="submission" date="2015-07" db="EMBL/GenBank/DDBJ databases">
        <title>Draft genome sequence of a Pseudoalteromonas rubra strain, OCN096, isolated from Kaneohe Bay, Oahu, Hawaii.</title>
        <authorList>
            <person name="Beurmann S."/>
            <person name="Ushijima B."/>
            <person name="Belcaid M."/>
            <person name="Callahan S.M."/>
            <person name="Aeby G.S."/>
        </authorList>
    </citation>
    <scope>NUCLEOTIDE SEQUENCE [LARGE SCALE GENOMIC DNA]</scope>
    <source>
        <strain evidence="11">OCN096</strain>
    </source>
</reference>
<dbReference type="GO" id="GO:0009236">
    <property type="term" value="P:cobalamin biosynthetic process"/>
    <property type="evidence" value="ECO:0007669"/>
    <property type="project" value="UniProtKB-UniPathway"/>
</dbReference>
<organism evidence="10 11">
    <name type="scientific">Pseudoalteromonas rubra</name>
    <dbReference type="NCBI Taxonomy" id="43658"/>
    <lineage>
        <taxon>Bacteria</taxon>
        <taxon>Pseudomonadati</taxon>
        <taxon>Pseudomonadota</taxon>
        <taxon>Gammaproteobacteria</taxon>
        <taxon>Alteromonadales</taxon>
        <taxon>Pseudoalteromonadaceae</taxon>
        <taxon>Pseudoalteromonas</taxon>
    </lineage>
</organism>
<evidence type="ECO:0000256" key="3">
    <source>
        <dbReference type="ARBA" id="ARBA00006263"/>
    </source>
</evidence>
<feature type="transmembrane region" description="Helical" evidence="9">
    <location>
        <begin position="59"/>
        <end position="85"/>
    </location>
</feature>
<feature type="transmembrane region" description="Helical" evidence="9">
    <location>
        <begin position="202"/>
        <end position="225"/>
    </location>
</feature>
<dbReference type="Pfam" id="PF03186">
    <property type="entry name" value="CobD_Cbib"/>
    <property type="match status" value="1"/>
</dbReference>
<keyword evidence="5" id="KW-0169">Cobalamin biosynthesis</keyword>
<accession>A0A0L0ERN4</accession>
<dbReference type="GO" id="GO:0005886">
    <property type="term" value="C:plasma membrane"/>
    <property type="evidence" value="ECO:0007669"/>
    <property type="project" value="UniProtKB-SubCell"/>
</dbReference>
<feature type="transmembrane region" description="Helical" evidence="9">
    <location>
        <begin position="245"/>
        <end position="265"/>
    </location>
</feature>
<evidence type="ECO:0000256" key="9">
    <source>
        <dbReference type="SAM" id="Phobius"/>
    </source>
</evidence>
<dbReference type="Proteomes" id="UP000036850">
    <property type="component" value="Unassembled WGS sequence"/>
</dbReference>
<feature type="transmembrane region" description="Helical" evidence="9">
    <location>
        <begin position="298"/>
        <end position="315"/>
    </location>
</feature>
<dbReference type="PANTHER" id="PTHR34308">
    <property type="entry name" value="COBALAMIN BIOSYNTHESIS PROTEIN CBIB"/>
    <property type="match status" value="1"/>
</dbReference>
<evidence type="ECO:0000256" key="5">
    <source>
        <dbReference type="ARBA" id="ARBA00022573"/>
    </source>
</evidence>
<comment type="subcellular location">
    <subcellularLocation>
        <location evidence="1">Cell membrane</location>
        <topology evidence="1">Multi-pass membrane protein</topology>
    </subcellularLocation>
</comment>
<name>A0A0L0ERN4_9GAMM</name>
<dbReference type="UniPathway" id="UPA00148"/>
<keyword evidence="6 9" id="KW-0812">Transmembrane</keyword>
<evidence type="ECO:0000256" key="4">
    <source>
        <dbReference type="ARBA" id="ARBA00022475"/>
    </source>
</evidence>
<keyword evidence="8 9" id="KW-0472">Membrane</keyword>
<comment type="pathway">
    <text evidence="2">Cofactor biosynthesis; adenosylcobalamin biosynthesis.</text>
</comment>
<proteinExistence type="inferred from homology"/>
<comment type="caution">
    <text evidence="10">The sequence shown here is derived from an EMBL/GenBank/DDBJ whole genome shotgun (WGS) entry which is preliminary data.</text>
</comment>
<keyword evidence="4" id="KW-1003">Cell membrane</keyword>
<dbReference type="AlphaFoldDB" id="A0A0L0ERN4"/>
<dbReference type="PATRIC" id="fig|43658.6.peg.994"/>
<gene>
    <name evidence="10" type="ORF">AC626_13105</name>
</gene>
<evidence type="ECO:0000256" key="8">
    <source>
        <dbReference type="ARBA" id="ARBA00023136"/>
    </source>
</evidence>
<evidence type="ECO:0000256" key="7">
    <source>
        <dbReference type="ARBA" id="ARBA00022989"/>
    </source>
</evidence>
<evidence type="ECO:0000313" key="10">
    <source>
        <dbReference type="EMBL" id="KNC67066.1"/>
    </source>
</evidence>